<evidence type="ECO:0000313" key="1">
    <source>
        <dbReference type="EMBL" id="EGR29708.1"/>
    </source>
</evidence>
<protein>
    <submittedName>
        <fullName evidence="1">Uncharacterized protein</fullName>
    </submittedName>
</protein>
<sequence>MEVLKSIKYGNTEYLLLIYQIKMIMKLNFQKKMFLLKMKLIIMVGNTEYGFVNVFKCIKKNRNSVYI</sequence>
<reference evidence="1 2" key="1">
    <citation type="submission" date="2011-07" db="EMBL/GenBank/DDBJ databases">
        <authorList>
            <person name="Coyne R."/>
            <person name="Brami D."/>
            <person name="Johnson J."/>
            <person name="Hostetler J."/>
            <person name="Hannick L."/>
            <person name="Clark T."/>
            <person name="Cassidy-Hanley D."/>
            <person name="Inman J."/>
        </authorList>
    </citation>
    <scope>NUCLEOTIDE SEQUENCE [LARGE SCALE GENOMIC DNA]</scope>
    <source>
        <strain evidence="1 2">G5</strain>
    </source>
</reference>
<gene>
    <name evidence="1" type="ORF">IMG5_150260</name>
</gene>
<dbReference type="AlphaFoldDB" id="G0QYK1"/>
<proteinExistence type="predicted"/>
<accession>G0QYK1</accession>
<name>G0QYK1_ICHMU</name>
<dbReference type="EMBL" id="GL984115">
    <property type="protein sequence ID" value="EGR29708.1"/>
    <property type="molecule type" value="Genomic_DNA"/>
</dbReference>
<keyword evidence="2" id="KW-1185">Reference proteome</keyword>
<dbReference type="InParanoid" id="G0QYK1"/>
<dbReference type="Proteomes" id="UP000008983">
    <property type="component" value="Unassembled WGS sequence"/>
</dbReference>
<dbReference type="GeneID" id="14905810"/>
<evidence type="ECO:0000313" key="2">
    <source>
        <dbReference type="Proteomes" id="UP000008983"/>
    </source>
</evidence>
<organism evidence="1 2">
    <name type="scientific">Ichthyophthirius multifiliis</name>
    <name type="common">White spot disease agent</name>
    <name type="synonym">Ich</name>
    <dbReference type="NCBI Taxonomy" id="5932"/>
    <lineage>
        <taxon>Eukaryota</taxon>
        <taxon>Sar</taxon>
        <taxon>Alveolata</taxon>
        <taxon>Ciliophora</taxon>
        <taxon>Intramacronucleata</taxon>
        <taxon>Oligohymenophorea</taxon>
        <taxon>Hymenostomatida</taxon>
        <taxon>Ophryoglenina</taxon>
        <taxon>Ichthyophthirius</taxon>
    </lineage>
</organism>
<dbReference type="RefSeq" id="XP_004030944.1">
    <property type="nucleotide sequence ID" value="XM_004030896.1"/>
</dbReference>